<dbReference type="PROSITE" id="PS51201">
    <property type="entry name" value="RCK_N"/>
    <property type="match status" value="1"/>
</dbReference>
<evidence type="ECO:0000256" key="2">
    <source>
        <dbReference type="ARBA" id="ARBA00022538"/>
    </source>
</evidence>
<dbReference type="PANTHER" id="PTHR43833:SF5">
    <property type="entry name" value="TRK SYSTEM POTASSIUM UPTAKE PROTEIN TRKA"/>
    <property type="match status" value="1"/>
</dbReference>
<dbReference type="InterPro" id="IPR003148">
    <property type="entry name" value="RCK_N"/>
</dbReference>
<dbReference type="PANTHER" id="PTHR43833">
    <property type="entry name" value="POTASSIUM CHANNEL PROTEIN 2-RELATED-RELATED"/>
    <property type="match status" value="1"/>
</dbReference>
<organism evidence="6 7">
    <name type="scientific">Candidatus Aeolococcus gillhamiae</name>
    <dbReference type="NCBI Taxonomy" id="3127015"/>
    <lineage>
        <taxon>Bacteria</taxon>
        <taxon>Bacillati</taxon>
        <taxon>Candidatus Dormiibacterota</taxon>
        <taxon>Candidatus Dormibacteria</taxon>
        <taxon>Candidatus Aeolococcales</taxon>
        <taxon>Candidatus Aeolococcaceae</taxon>
        <taxon>Candidatus Aeolococcus</taxon>
    </lineage>
</organism>
<dbReference type="Pfam" id="PF02254">
    <property type="entry name" value="TrkA_N"/>
    <property type="match status" value="1"/>
</dbReference>
<proteinExistence type="predicted"/>
<gene>
    <name evidence="6" type="ORF">DLM65_01025</name>
</gene>
<dbReference type="Gene3D" id="3.40.50.720">
    <property type="entry name" value="NAD(P)-binding Rossmann-like Domain"/>
    <property type="match status" value="1"/>
</dbReference>
<accession>A0A2W5ZEH5</accession>
<evidence type="ECO:0000313" key="6">
    <source>
        <dbReference type="EMBL" id="PZR83849.1"/>
    </source>
</evidence>
<dbReference type="InterPro" id="IPR006036">
    <property type="entry name" value="K_uptake_TrkA"/>
</dbReference>
<dbReference type="InterPro" id="IPR050721">
    <property type="entry name" value="Trk_Ktr_HKT_K-transport"/>
</dbReference>
<dbReference type="InterPro" id="IPR036291">
    <property type="entry name" value="NAD(P)-bd_dom_sf"/>
</dbReference>
<keyword evidence="2" id="KW-0633">Potassium transport</keyword>
<dbReference type="GO" id="GO:0005886">
    <property type="term" value="C:plasma membrane"/>
    <property type="evidence" value="ECO:0007669"/>
    <property type="project" value="InterPro"/>
</dbReference>
<name>A0A2W5ZEH5_9BACT</name>
<evidence type="ECO:0000313" key="7">
    <source>
        <dbReference type="Proteomes" id="UP000248724"/>
    </source>
</evidence>
<keyword evidence="1" id="KW-0813">Transport</keyword>
<evidence type="ECO:0000256" key="4">
    <source>
        <dbReference type="ARBA" id="ARBA00023065"/>
    </source>
</evidence>
<feature type="domain" description="RCK N-terminal" evidence="5">
    <location>
        <begin position="1"/>
        <end position="82"/>
    </location>
</feature>
<sequence>MKVVIAGAGVVGTSVGADLCANGHDVKIIESDQALVDKARKELPCGWHVGDACEVSTLQAVGMDDVDVVVAATGDDEDNLVV</sequence>
<evidence type="ECO:0000256" key="3">
    <source>
        <dbReference type="ARBA" id="ARBA00022958"/>
    </source>
</evidence>
<reference evidence="6 7" key="1">
    <citation type="journal article" date="2017" name="Nature">
        <title>Atmospheric trace gases support primary production in Antarctic desert surface soil.</title>
        <authorList>
            <person name="Ji M."/>
            <person name="Greening C."/>
            <person name="Vanwonterghem I."/>
            <person name="Carere C.R."/>
            <person name="Bay S.K."/>
            <person name="Steen J.A."/>
            <person name="Montgomery K."/>
            <person name="Lines T."/>
            <person name="Beardall J."/>
            <person name="van Dorst J."/>
            <person name="Snape I."/>
            <person name="Stott M.B."/>
            <person name="Hugenholtz P."/>
            <person name="Ferrari B.C."/>
        </authorList>
    </citation>
    <scope>NUCLEOTIDE SEQUENCE [LARGE SCALE GENOMIC DNA]</scope>
    <source>
        <strain evidence="6">RRmetagenome_bin12</strain>
    </source>
</reference>
<evidence type="ECO:0000256" key="1">
    <source>
        <dbReference type="ARBA" id="ARBA00022448"/>
    </source>
</evidence>
<comment type="caution">
    <text evidence="6">The sequence shown here is derived from an EMBL/GenBank/DDBJ whole genome shotgun (WGS) entry which is preliminary data.</text>
</comment>
<keyword evidence="4" id="KW-0406">Ion transport</keyword>
<dbReference type="GO" id="GO:0015079">
    <property type="term" value="F:potassium ion transmembrane transporter activity"/>
    <property type="evidence" value="ECO:0007669"/>
    <property type="project" value="InterPro"/>
</dbReference>
<dbReference type="Proteomes" id="UP000248724">
    <property type="component" value="Unassembled WGS sequence"/>
</dbReference>
<evidence type="ECO:0000259" key="5">
    <source>
        <dbReference type="PROSITE" id="PS51201"/>
    </source>
</evidence>
<keyword evidence="3" id="KW-0630">Potassium</keyword>
<protein>
    <submittedName>
        <fullName evidence="6">Potassium transporter TrkA</fullName>
    </submittedName>
</protein>
<dbReference type="PRINTS" id="PR00335">
    <property type="entry name" value="KUPTAKETRKA"/>
</dbReference>
<dbReference type="EMBL" id="QHBU01000021">
    <property type="protein sequence ID" value="PZR83849.1"/>
    <property type="molecule type" value="Genomic_DNA"/>
</dbReference>
<dbReference type="AlphaFoldDB" id="A0A2W5ZEH5"/>
<feature type="non-terminal residue" evidence="6">
    <location>
        <position position="82"/>
    </location>
</feature>
<dbReference type="SUPFAM" id="SSF51735">
    <property type="entry name" value="NAD(P)-binding Rossmann-fold domains"/>
    <property type="match status" value="1"/>
</dbReference>